<reference evidence="1 2" key="2">
    <citation type="submission" date="2018-11" db="EMBL/GenBank/DDBJ databases">
        <authorList>
            <consortium name="Pathogen Informatics"/>
        </authorList>
    </citation>
    <scope>NUCLEOTIDE SEQUENCE [LARGE SCALE GENOMIC DNA]</scope>
</reference>
<sequence length="101" mass="11465">MHIRMFRRWRVSPEVQYIGKRTAIKNNQKNSGAGLHSAIPENSQHCSEGTMCSYGVKIGACCVREVLSAMNSASPQLVEKMAFQIVQPPLRFEHTRPKHRD</sequence>
<organism evidence="2 3">
    <name type="scientific">Toxocara canis</name>
    <name type="common">Canine roundworm</name>
    <dbReference type="NCBI Taxonomy" id="6265"/>
    <lineage>
        <taxon>Eukaryota</taxon>
        <taxon>Metazoa</taxon>
        <taxon>Ecdysozoa</taxon>
        <taxon>Nematoda</taxon>
        <taxon>Chromadorea</taxon>
        <taxon>Rhabditida</taxon>
        <taxon>Spirurina</taxon>
        <taxon>Ascaridomorpha</taxon>
        <taxon>Ascaridoidea</taxon>
        <taxon>Toxocaridae</taxon>
        <taxon>Toxocara</taxon>
    </lineage>
</organism>
<dbReference type="Proteomes" id="UP000050794">
    <property type="component" value="Unassembled WGS sequence"/>
</dbReference>
<keyword evidence="2" id="KW-1185">Reference proteome</keyword>
<evidence type="ECO:0000313" key="1">
    <source>
        <dbReference type="EMBL" id="VDM49299.1"/>
    </source>
</evidence>
<dbReference type="WBParaSite" id="TCNE_0001798201-mRNA-1">
    <property type="protein sequence ID" value="TCNE_0001798201-mRNA-1"/>
    <property type="gene ID" value="TCNE_0001798201"/>
</dbReference>
<proteinExistence type="predicted"/>
<dbReference type="AlphaFoldDB" id="A0A183VB58"/>
<protein>
    <submittedName>
        <fullName evidence="1 3">Uncharacterized protein</fullName>
    </submittedName>
</protein>
<evidence type="ECO:0000313" key="3">
    <source>
        <dbReference type="WBParaSite" id="TCNE_0001798201-mRNA-1"/>
    </source>
</evidence>
<accession>A0A183VB58</accession>
<reference evidence="3" key="1">
    <citation type="submission" date="2016-06" db="UniProtKB">
        <authorList>
            <consortium name="WormBaseParasite"/>
        </authorList>
    </citation>
    <scope>IDENTIFICATION</scope>
</reference>
<name>A0A183VB58_TOXCA</name>
<gene>
    <name evidence="1" type="ORF">TCNE_LOCUS17978</name>
</gene>
<dbReference type="EMBL" id="UYWY01024995">
    <property type="protein sequence ID" value="VDM49299.1"/>
    <property type="molecule type" value="Genomic_DNA"/>
</dbReference>
<evidence type="ECO:0000313" key="2">
    <source>
        <dbReference type="Proteomes" id="UP000050794"/>
    </source>
</evidence>